<gene>
    <name evidence="3" type="ORF">GCM10010411_75430</name>
</gene>
<name>A0ABP6CV44_9ACTN</name>
<protein>
    <submittedName>
        <fullName evidence="3">Uncharacterized protein</fullName>
    </submittedName>
</protein>
<evidence type="ECO:0000256" key="2">
    <source>
        <dbReference type="SAM" id="Phobius"/>
    </source>
</evidence>
<dbReference type="EMBL" id="BAAATD010000013">
    <property type="protein sequence ID" value="GAA2627253.1"/>
    <property type="molecule type" value="Genomic_DNA"/>
</dbReference>
<reference evidence="4" key="1">
    <citation type="journal article" date="2019" name="Int. J. Syst. Evol. Microbiol.">
        <title>The Global Catalogue of Microorganisms (GCM) 10K type strain sequencing project: providing services to taxonomists for standard genome sequencing and annotation.</title>
        <authorList>
            <consortium name="The Broad Institute Genomics Platform"/>
            <consortium name="The Broad Institute Genome Sequencing Center for Infectious Disease"/>
            <person name="Wu L."/>
            <person name="Ma J."/>
        </authorList>
    </citation>
    <scope>NUCLEOTIDE SEQUENCE [LARGE SCALE GENOMIC DNA]</scope>
    <source>
        <strain evidence="4">JCM 6833</strain>
    </source>
</reference>
<keyword evidence="2" id="KW-0472">Membrane</keyword>
<evidence type="ECO:0000313" key="3">
    <source>
        <dbReference type="EMBL" id="GAA2627253.1"/>
    </source>
</evidence>
<proteinExistence type="predicted"/>
<sequence length="108" mass="11134">MNEPSWIASVPWPALVIGAWLAAIVVAAVVICKTIKIVVKKAEAQDLPAVLPALTPLIATVTRALFRVPGIGSFPPNDPTAAPLAQGQSPTSATRSSDPDTGAGEVRQ</sequence>
<evidence type="ECO:0000313" key="4">
    <source>
        <dbReference type="Proteomes" id="UP001501509"/>
    </source>
</evidence>
<feature type="transmembrane region" description="Helical" evidence="2">
    <location>
        <begin position="12"/>
        <end position="32"/>
    </location>
</feature>
<accession>A0ABP6CV44</accession>
<feature type="compositionally biased region" description="Polar residues" evidence="1">
    <location>
        <begin position="86"/>
        <end position="96"/>
    </location>
</feature>
<evidence type="ECO:0000256" key="1">
    <source>
        <dbReference type="SAM" id="MobiDB-lite"/>
    </source>
</evidence>
<dbReference type="Proteomes" id="UP001501509">
    <property type="component" value="Unassembled WGS sequence"/>
</dbReference>
<keyword evidence="4" id="KW-1185">Reference proteome</keyword>
<feature type="region of interest" description="Disordered" evidence="1">
    <location>
        <begin position="77"/>
        <end position="108"/>
    </location>
</feature>
<keyword evidence="2" id="KW-0812">Transmembrane</keyword>
<comment type="caution">
    <text evidence="3">The sequence shown here is derived from an EMBL/GenBank/DDBJ whole genome shotgun (WGS) entry which is preliminary data.</text>
</comment>
<keyword evidence="2" id="KW-1133">Transmembrane helix</keyword>
<dbReference type="RefSeq" id="WP_344547286.1">
    <property type="nucleotide sequence ID" value="NZ_BAAATD010000013.1"/>
</dbReference>
<organism evidence="3 4">
    <name type="scientific">Actinomadura fulvescens</name>
    <dbReference type="NCBI Taxonomy" id="46160"/>
    <lineage>
        <taxon>Bacteria</taxon>
        <taxon>Bacillati</taxon>
        <taxon>Actinomycetota</taxon>
        <taxon>Actinomycetes</taxon>
        <taxon>Streptosporangiales</taxon>
        <taxon>Thermomonosporaceae</taxon>
        <taxon>Actinomadura</taxon>
    </lineage>
</organism>